<sequence length="271" mass="29666">MKKITFVLVLVLFAFSANAQPFPAPYCDITDANDVTVEEITSIDFAGTSIINTDTNSVLVDKTTTTIFVVPESIYTLQIKGNTYGDFNTDIVAFIDWNQNDLLDDVGEIYSVGTLTNTDGNDGMFVSLDITVPSDALIGITRVRMTKTYQDADSPAEISPCGIQFNPFGQGLFAGYGQALDLSIDVGTLSVLSFDDTSLSVYPTPVKDILNITYKSTLDRVEVYNLLGQNIYKQQIATPNLELNMSSFTSGLYIVNIYAGDTQHSFRVVKD</sequence>
<evidence type="ECO:0000259" key="3">
    <source>
        <dbReference type="Pfam" id="PF18962"/>
    </source>
</evidence>
<accession>A0A5C7BA31</accession>
<dbReference type="InterPro" id="IPR045474">
    <property type="entry name" value="GEVED"/>
</dbReference>
<evidence type="ECO:0000259" key="4">
    <source>
        <dbReference type="Pfam" id="PF20009"/>
    </source>
</evidence>
<dbReference type="Pfam" id="PF20009">
    <property type="entry name" value="GEVED"/>
    <property type="match status" value="1"/>
</dbReference>
<evidence type="ECO:0000313" key="6">
    <source>
        <dbReference type="Proteomes" id="UP000321938"/>
    </source>
</evidence>
<dbReference type="STRING" id="1123037.GCA_000425305_00860"/>
<gene>
    <name evidence="5" type="ORF">ES692_02485</name>
</gene>
<dbReference type="Proteomes" id="UP000321938">
    <property type="component" value="Unassembled WGS sequence"/>
</dbReference>
<evidence type="ECO:0000256" key="1">
    <source>
        <dbReference type="ARBA" id="ARBA00022729"/>
    </source>
</evidence>
<protein>
    <submittedName>
        <fullName evidence="5">T9SS type A sorting domain-containing protein</fullName>
    </submittedName>
</protein>
<dbReference type="Pfam" id="PF18962">
    <property type="entry name" value="Por_Secre_tail"/>
    <property type="match status" value="1"/>
</dbReference>
<dbReference type="EMBL" id="VOSB01000003">
    <property type="protein sequence ID" value="TXE19640.1"/>
    <property type="molecule type" value="Genomic_DNA"/>
</dbReference>
<comment type="caution">
    <text evidence="5">The sequence shown here is derived from an EMBL/GenBank/DDBJ whole genome shotgun (WGS) entry which is preliminary data.</text>
</comment>
<evidence type="ECO:0000313" key="5">
    <source>
        <dbReference type="EMBL" id="TXE19640.1"/>
    </source>
</evidence>
<feature type="signal peptide" evidence="2">
    <location>
        <begin position="1"/>
        <end position="19"/>
    </location>
</feature>
<dbReference type="RefSeq" id="WP_028873528.1">
    <property type="nucleotide sequence ID" value="NZ_VOSB01000003.1"/>
</dbReference>
<feature type="domain" description="GEVED" evidence="4">
    <location>
        <begin position="91"/>
        <end position="164"/>
    </location>
</feature>
<feature type="domain" description="Secretion system C-terminal sorting" evidence="3">
    <location>
        <begin position="201"/>
        <end position="264"/>
    </location>
</feature>
<dbReference type="InterPro" id="IPR026444">
    <property type="entry name" value="Secre_tail"/>
</dbReference>
<dbReference type="OrthoDB" id="9792152at2"/>
<dbReference type="AlphaFoldDB" id="A0A5C7BA31"/>
<reference evidence="5 6" key="1">
    <citation type="submission" date="2019-08" db="EMBL/GenBank/DDBJ databases">
        <title>Genome of Psychroserpens burtonensis ACAM 167.</title>
        <authorList>
            <person name="Bowman J.P."/>
        </authorList>
    </citation>
    <scope>NUCLEOTIDE SEQUENCE [LARGE SCALE GENOMIC DNA]</scope>
    <source>
        <strain evidence="5 6">ACAM 167</strain>
    </source>
</reference>
<evidence type="ECO:0000256" key="2">
    <source>
        <dbReference type="SAM" id="SignalP"/>
    </source>
</evidence>
<dbReference type="NCBIfam" id="TIGR04183">
    <property type="entry name" value="Por_Secre_tail"/>
    <property type="match status" value="1"/>
</dbReference>
<keyword evidence="6" id="KW-1185">Reference proteome</keyword>
<keyword evidence="1 2" id="KW-0732">Signal</keyword>
<proteinExistence type="predicted"/>
<organism evidence="5 6">
    <name type="scientific">Psychroserpens burtonensis</name>
    <dbReference type="NCBI Taxonomy" id="49278"/>
    <lineage>
        <taxon>Bacteria</taxon>
        <taxon>Pseudomonadati</taxon>
        <taxon>Bacteroidota</taxon>
        <taxon>Flavobacteriia</taxon>
        <taxon>Flavobacteriales</taxon>
        <taxon>Flavobacteriaceae</taxon>
        <taxon>Psychroserpens</taxon>
    </lineage>
</organism>
<feature type="chain" id="PRO_5022830055" evidence="2">
    <location>
        <begin position="20"/>
        <end position="271"/>
    </location>
</feature>
<name>A0A5C7BA31_9FLAO</name>